<comment type="similarity">
    <text evidence="2 4">Belongs to the peptidase M16 family.</text>
</comment>
<dbReference type="Gene3D" id="3.30.830.10">
    <property type="entry name" value="Metalloenzyme, LuxS/M16 peptidase-like"/>
    <property type="match status" value="2"/>
</dbReference>
<dbReference type="OrthoDB" id="9811314at2"/>
<dbReference type="Pfam" id="PF00675">
    <property type="entry name" value="Peptidase_M16"/>
    <property type="match status" value="1"/>
</dbReference>
<dbReference type="Proteomes" id="UP000198418">
    <property type="component" value="Unassembled WGS sequence"/>
</dbReference>
<dbReference type="AlphaFoldDB" id="A0A212RZC2"/>
<dbReference type="InterPro" id="IPR007863">
    <property type="entry name" value="Peptidase_M16_C"/>
</dbReference>
<name>A0A212RZC2_RHOAC</name>
<evidence type="ECO:0000256" key="1">
    <source>
        <dbReference type="ARBA" id="ARBA00001947"/>
    </source>
</evidence>
<dbReference type="PANTHER" id="PTHR11851">
    <property type="entry name" value="METALLOPROTEASE"/>
    <property type="match status" value="1"/>
</dbReference>
<evidence type="ECO:0000313" key="7">
    <source>
        <dbReference type="EMBL" id="SNB78020.1"/>
    </source>
</evidence>
<organism evidence="7 8">
    <name type="scientific">Rhodoblastus acidophilus</name>
    <name type="common">Rhodopseudomonas acidophila</name>
    <dbReference type="NCBI Taxonomy" id="1074"/>
    <lineage>
        <taxon>Bacteria</taxon>
        <taxon>Pseudomonadati</taxon>
        <taxon>Pseudomonadota</taxon>
        <taxon>Alphaproteobacteria</taxon>
        <taxon>Hyphomicrobiales</taxon>
        <taxon>Rhodoblastaceae</taxon>
        <taxon>Rhodoblastus</taxon>
    </lineage>
</organism>
<dbReference type="EMBL" id="FYDG01000009">
    <property type="protein sequence ID" value="SNB78020.1"/>
    <property type="molecule type" value="Genomic_DNA"/>
</dbReference>
<evidence type="ECO:0000313" key="8">
    <source>
        <dbReference type="Proteomes" id="UP000198418"/>
    </source>
</evidence>
<proteinExistence type="inferred from homology"/>
<keyword evidence="3" id="KW-0378">Hydrolase</keyword>
<dbReference type="PROSITE" id="PS00143">
    <property type="entry name" value="INSULINASE"/>
    <property type="match status" value="1"/>
</dbReference>
<keyword evidence="3" id="KW-0645">Protease</keyword>
<sequence length="420" mass="44465">MAVESSELSCGLRVVTDAMPGLETASLGVYFAAGSRHESAAEHGLSHLLEHMAFKGTARRDARAIAESIENVGGDLNAATSVENTAYYAKVLREDCGLALDVLADILTQSQFDAQELEREKQVILQEIAALQDSPEELIFDLFNAAAFPDQAIGRPILGTAPRVKGFSRGTIQAYLDRHYTAKNCVVAAAGAVDHAAIRAYAENLFKDLPRHDPAPLTPAKYLGGEILVSKKLEQTQVVVGFSGVSYADPANYAAHIFANAVGGGMASPLFQEVREKRGLAYGVSAFHWSFLDAGLFGFEAGAHARDVGELVAVGVDVLAQAAHDLSEIDMARAKAQTKVALLTALESSSSRAEQIARQTMIFGRVLSQAEVIGEIDALTLRDVRAAGAALLRTPPTVAILGTVKKPVTSGDIAARLAGV</sequence>
<protein>
    <submittedName>
        <fullName evidence="7">Predicted Zn-dependent peptidase</fullName>
    </submittedName>
</protein>
<evidence type="ECO:0000256" key="3">
    <source>
        <dbReference type="ARBA" id="ARBA00023049"/>
    </source>
</evidence>
<keyword evidence="8" id="KW-1185">Reference proteome</keyword>
<dbReference type="GO" id="GO:0046872">
    <property type="term" value="F:metal ion binding"/>
    <property type="evidence" value="ECO:0007669"/>
    <property type="project" value="InterPro"/>
</dbReference>
<dbReference type="InterPro" id="IPR050361">
    <property type="entry name" value="MPP/UQCRC_Complex"/>
</dbReference>
<dbReference type="GO" id="GO:0006508">
    <property type="term" value="P:proteolysis"/>
    <property type="evidence" value="ECO:0007669"/>
    <property type="project" value="InterPro"/>
</dbReference>
<evidence type="ECO:0000256" key="2">
    <source>
        <dbReference type="ARBA" id="ARBA00007261"/>
    </source>
</evidence>
<evidence type="ECO:0000256" key="4">
    <source>
        <dbReference type="RuleBase" id="RU004447"/>
    </source>
</evidence>
<dbReference type="GO" id="GO:0004222">
    <property type="term" value="F:metalloendopeptidase activity"/>
    <property type="evidence" value="ECO:0007669"/>
    <property type="project" value="InterPro"/>
</dbReference>
<dbReference type="FunFam" id="3.30.830.10:FF:000008">
    <property type="entry name" value="Mitochondrial-processing peptidase subunit beta"/>
    <property type="match status" value="1"/>
</dbReference>
<dbReference type="SUPFAM" id="SSF63411">
    <property type="entry name" value="LuxS/MPP-like metallohydrolase"/>
    <property type="match status" value="2"/>
</dbReference>
<dbReference type="InterPro" id="IPR001431">
    <property type="entry name" value="Pept_M16_Zn_BS"/>
</dbReference>
<accession>A0A212RZC2</accession>
<gene>
    <name evidence="7" type="ORF">SAMN06265338_10935</name>
</gene>
<dbReference type="InterPro" id="IPR011765">
    <property type="entry name" value="Pept_M16_N"/>
</dbReference>
<evidence type="ECO:0000259" key="5">
    <source>
        <dbReference type="Pfam" id="PF00675"/>
    </source>
</evidence>
<feature type="domain" description="Peptidase M16 C-terminal" evidence="6">
    <location>
        <begin position="167"/>
        <end position="337"/>
    </location>
</feature>
<reference evidence="8" key="1">
    <citation type="submission" date="2017-06" db="EMBL/GenBank/DDBJ databases">
        <authorList>
            <person name="Varghese N."/>
            <person name="Submissions S."/>
        </authorList>
    </citation>
    <scope>NUCLEOTIDE SEQUENCE [LARGE SCALE GENOMIC DNA]</scope>
    <source>
        <strain evidence="8">DSM 137</strain>
    </source>
</reference>
<evidence type="ECO:0000259" key="6">
    <source>
        <dbReference type="Pfam" id="PF05193"/>
    </source>
</evidence>
<feature type="domain" description="Peptidase M16 N-terminal" evidence="5">
    <location>
        <begin position="13"/>
        <end position="160"/>
    </location>
</feature>
<dbReference type="InterPro" id="IPR011249">
    <property type="entry name" value="Metalloenz_LuxS/M16"/>
</dbReference>
<comment type="cofactor">
    <cofactor evidence="1">
        <name>Zn(2+)</name>
        <dbReference type="ChEBI" id="CHEBI:29105"/>
    </cofactor>
</comment>
<dbReference type="Pfam" id="PF05193">
    <property type="entry name" value="Peptidase_M16_C"/>
    <property type="match status" value="1"/>
</dbReference>
<dbReference type="RefSeq" id="WP_088521579.1">
    <property type="nucleotide sequence ID" value="NZ_FYDG01000009.1"/>
</dbReference>
<dbReference type="PANTHER" id="PTHR11851:SF49">
    <property type="entry name" value="MITOCHONDRIAL-PROCESSING PEPTIDASE SUBUNIT ALPHA"/>
    <property type="match status" value="1"/>
</dbReference>
<keyword evidence="3" id="KW-0482">Metalloprotease</keyword>